<organism evidence="1 2">
    <name type="scientific">Halostagnicola kamekurae</name>
    <dbReference type="NCBI Taxonomy" id="619731"/>
    <lineage>
        <taxon>Archaea</taxon>
        <taxon>Methanobacteriati</taxon>
        <taxon>Methanobacteriota</taxon>
        <taxon>Stenosarchaea group</taxon>
        <taxon>Halobacteria</taxon>
        <taxon>Halobacteriales</taxon>
        <taxon>Natrialbaceae</taxon>
        <taxon>Halostagnicola</taxon>
    </lineage>
</organism>
<dbReference type="RefSeq" id="WP_175507172.1">
    <property type="nucleotide sequence ID" value="NZ_FOZS01000002.1"/>
</dbReference>
<proteinExistence type="predicted"/>
<reference evidence="2" key="1">
    <citation type="submission" date="2016-10" db="EMBL/GenBank/DDBJ databases">
        <authorList>
            <person name="Varghese N."/>
            <person name="Submissions S."/>
        </authorList>
    </citation>
    <scope>NUCLEOTIDE SEQUENCE [LARGE SCALE GENOMIC DNA]</scope>
    <source>
        <strain evidence="2">DSM 22427</strain>
    </source>
</reference>
<evidence type="ECO:0000313" key="1">
    <source>
        <dbReference type="EMBL" id="SFS75486.1"/>
    </source>
</evidence>
<keyword evidence="2" id="KW-1185">Reference proteome</keyword>
<dbReference type="OrthoDB" id="257177at2157"/>
<dbReference type="Proteomes" id="UP000199199">
    <property type="component" value="Unassembled WGS sequence"/>
</dbReference>
<gene>
    <name evidence="1" type="ORF">SAMN04488556_2619</name>
</gene>
<evidence type="ECO:0000313" key="2">
    <source>
        <dbReference type="Proteomes" id="UP000199199"/>
    </source>
</evidence>
<dbReference type="EMBL" id="FOZS01000002">
    <property type="protein sequence ID" value="SFS75486.1"/>
    <property type="molecule type" value="Genomic_DNA"/>
</dbReference>
<sequence>MSRQPSVTKTLGVCTACGAYHAVRKFEDGSVYAIGSPQGCHCGASEFTIPDA</sequence>
<protein>
    <submittedName>
        <fullName evidence="1">Uncharacterized protein</fullName>
    </submittedName>
</protein>
<accession>A0A1I6SES2</accession>
<dbReference type="AlphaFoldDB" id="A0A1I6SES2"/>
<name>A0A1I6SES2_9EURY</name>